<feature type="domain" description="EF-hand" evidence="2">
    <location>
        <begin position="26"/>
        <end position="61"/>
    </location>
</feature>
<dbReference type="InterPro" id="IPR011992">
    <property type="entry name" value="EF-hand-dom_pair"/>
</dbReference>
<sequence length="137" mass="15771">MRPDDAGVPQVRIRMRLLTLFQVIQEIVAEVEDVFVNRDVDHDGRLDVEDTSKAIYGLQYLFSGEQTSQLIAEMDEDRDGYVTLKEFKRSFSPPYGSMNIWSAFLRADSNNDGELFLSEFHKALVVLPIKKVKNKKE</sequence>
<evidence type="ECO:0000313" key="4">
    <source>
        <dbReference type="Proteomes" id="UP000008694"/>
    </source>
</evidence>
<name>D7M9Y3_ARALL</name>
<evidence type="ECO:0000313" key="3">
    <source>
        <dbReference type="EMBL" id="EFH46432.1"/>
    </source>
</evidence>
<dbReference type="Gene3D" id="1.10.238.10">
    <property type="entry name" value="EF-hand"/>
    <property type="match status" value="1"/>
</dbReference>
<proteinExistence type="predicted"/>
<dbReference type="SMART" id="SM00054">
    <property type="entry name" value="EFh"/>
    <property type="match status" value="3"/>
</dbReference>
<keyword evidence="4" id="KW-1185">Reference proteome</keyword>
<accession>D7M9Y3</accession>
<dbReference type="Pfam" id="PF13499">
    <property type="entry name" value="EF-hand_7"/>
    <property type="match status" value="1"/>
</dbReference>
<dbReference type="HOGENOM" id="CLU_154841_0_0_1"/>
<dbReference type="SUPFAM" id="SSF47473">
    <property type="entry name" value="EF-hand"/>
    <property type="match status" value="1"/>
</dbReference>
<dbReference type="Gramene" id="scaffold_702881.1">
    <property type="protein sequence ID" value="scaffold_702881.1"/>
    <property type="gene ID" value="scaffold_702881.1"/>
</dbReference>
<dbReference type="InterPro" id="IPR018247">
    <property type="entry name" value="EF_Hand_1_Ca_BS"/>
</dbReference>
<dbReference type="CDD" id="cd00051">
    <property type="entry name" value="EFh"/>
    <property type="match status" value="1"/>
</dbReference>
<dbReference type="EMBL" id="GL348719">
    <property type="protein sequence ID" value="EFH46432.1"/>
    <property type="molecule type" value="Genomic_DNA"/>
</dbReference>
<gene>
    <name evidence="3" type="ORF">ARALYDRAFT_915139</name>
</gene>
<keyword evidence="1" id="KW-0106">Calcium</keyword>
<dbReference type="InterPro" id="IPR002048">
    <property type="entry name" value="EF_hand_dom"/>
</dbReference>
<dbReference type="PROSITE" id="PS50222">
    <property type="entry name" value="EF_HAND_2"/>
    <property type="match status" value="2"/>
</dbReference>
<dbReference type="KEGG" id="aly:9304223"/>
<feature type="domain" description="EF-hand" evidence="2">
    <location>
        <begin position="62"/>
        <end position="97"/>
    </location>
</feature>
<dbReference type="AlphaFoldDB" id="D7M9Y3"/>
<dbReference type="PROSITE" id="PS00018">
    <property type="entry name" value="EF_HAND_1"/>
    <property type="match status" value="1"/>
</dbReference>
<dbReference type="Proteomes" id="UP000008694">
    <property type="component" value="Unassembled WGS sequence"/>
</dbReference>
<evidence type="ECO:0000256" key="1">
    <source>
        <dbReference type="ARBA" id="ARBA00022837"/>
    </source>
</evidence>
<dbReference type="OrthoDB" id="293868at2759"/>
<evidence type="ECO:0000259" key="2">
    <source>
        <dbReference type="PROSITE" id="PS50222"/>
    </source>
</evidence>
<protein>
    <recommendedName>
        <fullName evidence="2">EF-hand domain-containing protein</fullName>
    </recommendedName>
</protein>
<reference evidence="4" key="1">
    <citation type="journal article" date="2011" name="Nat. Genet.">
        <title>The Arabidopsis lyrata genome sequence and the basis of rapid genome size change.</title>
        <authorList>
            <person name="Hu T.T."/>
            <person name="Pattyn P."/>
            <person name="Bakker E.G."/>
            <person name="Cao J."/>
            <person name="Cheng J.-F."/>
            <person name="Clark R.M."/>
            <person name="Fahlgren N."/>
            <person name="Fawcett J.A."/>
            <person name="Grimwood J."/>
            <person name="Gundlach H."/>
            <person name="Haberer G."/>
            <person name="Hollister J.D."/>
            <person name="Ossowski S."/>
            <person name="Ottilar R.P."/>
            <person name="Salamov A.A."/>
            <person name="Schneeberger K."/>
            <person name="Spannagl M."/>
            <person name="Wang X."/>
            <person name="Yang L."/>
            <person name="Nasrallah M.E."/>
            <person name="Bergelson J."/>
            <person name="Carrington J.C."/>
            <person name="Gaut B.S."/>
            <person name="Schmutz J."/>
            <person name="Mayer K.F.X."/>
            <person name="Van de Peer Y."/>
            <person name="Grigoriev I.V."/>
            <person name="Nordborg M."/>
            <person name="Weigel D."/>
            <person name="Guo Y.-L."/>
        </authorList>
    </citation>
    <scope>NUCLEOTIDE SEQUENCE [LARGE SCALE GENOMIC DNA]</scope>
    <source>
        <strain evidence="4">cv. MN47</strain>
    </source>
</reference>
<organism evidence="4">
    <name type="scientific">Arabidopsis lyrata subsp. lyrata</name>
    <name type="common">Lyre-leaved rock-cress</name>
    <dbReference type="NCBI Taxonomy" id="81972"/>
    <lineage>
        <taxon>Eukaryota</taxon>
        <taxon>Viridiplantae</taxon>
        <taxon>Streptophyta</taxon>
        <taxon>Embryophyta</taxon>
        <taxon>Tracheophyta</taxon>
        <taxon>Spermatophyta</taxon>
        <taxon>Magnoliopsida</taxon>
        <taxon>eudicotyledons</taxon>
        <taxon>Gunneridae</taxon>
        <taxon>Pentapetalae</taxon>
        <taxon>rosids</taxon>
        <taxon>malvids</taxon>
        <taxon>Brassicales</taxon>
        <taxon>Brassicaceae</taxon>
        <taxon>Camelineae</taxon>
        <taxon>Arabidopsis</taxon>
    </lineage>
</organism>
<dbReference type="GO" id="GO:0005509">
    <property type="term" value="F:calcium ion binding"/>
    <property type="evidence" value="ECO:0007669"/>
    <property type="project" value="InterPro"/>
</dbReference>